<feature type="non-terminal residue" evidence="3">
    <location>
        <position position="81"/>
    </location>
</feature>
<dbReference type="EMBL" id="CAJOBI010124033">
    <property type="protein sequence ID" value="CAF4692377.1"/>
    <property type="molecule type" value="Genomic_DNA"/>
</dbReference>
<evidence type="ECO:0000313" key="4">
    <source>
        <dbReference type="Proteomes" id="UP000681967"/>
    </source>
</evidence>
<feature type="region of interest" description="Disordered" evidence="1">
    <location>
        <begin position="1"/>
        <end position="41"/>
    </location>
</feature>
<name>A0A8S3A6D8_9BILA</name>
<comment type="caution">
    <text evidence="3">The sequence shown here is derived from an EMBL/GenBank/DDBJ whole genome shotgun (WGS) entry which is preliminary data.</text>
</comment>
<feature type="compositionally biased region" description="Polar residues" evidence="1">
    <location>
        <begin position="56"/>
        <end position="67"/>
    </location>
</feature>
<proteinExistence type="predicted"/>
<evidence type="ECO:0000256" key="1">
    <source>
        <dbReference type="SAM" id="MobiDB-lite"/>
    </source>
</evidence>
<organism evidence="3 4">
    <name type="scientific">Rotaria magnacalcarata</name>
    <dbReference type="NCBI Taxonomy" id="392030"/>
    <lineage>
        <taxon>Eukaryota</taxon>
        <taxon>Metazoa</taxon>
        <taxon>Spiralia</taxon>
        <taxon>Gnathifera</taxon>
        <taxon>Rotifera</taxon>
        <taxon>Eurotatoria</taxon>
        <taxon>Bdelloidea</taxon>
        <taxon>Philodinida</taxon>
        <taxon>Philodinidae</taxon>
        <taxon>Rotaria</taxon>
    </lineage>
</organism>
<protein>
    <submittedName>
        <fullName evidence="3">Uncharacterized protein</fullName>
    </submittedName>
</protein>
<dbReference type="EMBL" id="CAJOBH010119462">
    <property type="protein sequence ID" value="CAF4703692.1"/>
    <property type="molecule type" value="Genomic_DNA"/>
</dbReference>
<dbReference type="Proteomes" id="UP000681967">
    <property type="component" value="Unassembled WGS sequence"/>
</dbReference>
<feature type="non-terminal residue" evidence="3">
    <location>
        <position position="1"/>
    </location>
</feature>
<dbReference type="Proteomes" id="UP000676336">
    <property type="component" value="Unassembled WGS sequence"/>
</dbReference>
<gene>
    <name evidence="3" type="ORF">BYL167_LOCUS44195</name>
    <name evidence="2" type="ORF">SMN809_LOCUS42717</name>
</gene>
<sequence length="81" mass="9151">TPKSSSRQQPKKKEMPKTKPTKKPASNSRRKKVVSISEDPLEKLDDLANELEIALSQTNQEQPSQNMPHMASFLSDDDDED</sequence>
<accession>A0A8S3A6D8</accession>
<evidence type="ECO:0000313" key="2">
    <source>
        <dbReference type="EMBL" id="CAF4692377.1"/>
    </source>
</evidence>
<evidence type="ECO:0000313" key="3">
    <source>
        <dbReference type="EMBL" id="CAF4703692.1"/>
    </source>
</evidence>
<feature type="region of interest" description="Disordered" evidence="1">
    <location>
        <begin position="56"/>
        <end position="81"/>
    </location>
</feature>
<reference evidence="3" key="1">
    <citation type="submission" date="2021-02" db="EMBL/GenBank/DDBJ databases">
        <authorList>
            <person name="Nowell W R."/>
        </authorList>
    </citation>
    <scope>NUCLEOTIDE SEQUENCE</scope>
</reference>
<dbReference type="AlphaFoldDB" id="A0A8S3A6D8"/>